<evidence type="ECO:0000313" key="19">
    <source>
        <dbReference type="EMBL" id="OLL24497.1"/>
    </source>
</evidence>
<dbReference type="Pfam" id="PF02581">
    <property type="entry name" value="TMP-TENI"/>
    <property type="match status" value="1"/>
</dbReference>
<evidence type="ECO:0000256" key="3">
    <source>
        <dbReference type="ARBA" id="ARBA00003814"/>
    </source>
</evidence>
<evidence type="ECO:0000256" key="6">
    <source>
        <dbReference type="ARBA" id="ARBA00022679"/>
    </source>
</evidence>
<dbReference type="UniPathway" id="UPA00060">
    <property type="reaction ID" value="UER00139"/>
</dbReference>
<comment type="catalytic activity">
    <reaction evidence="15">
        <text>2-[(2R,5Z)-2-carboxy-4-methylthiazol-5(2H)-ylidene]ethyl phosphate + 4-amino-2-methyl-5-(diphosphooxymethyl)pyrimidine + 2 H(+) = thiamine phosphate + CO2 + diphosphate</text>
        <dbReference type="Rhea" id="RHEA:47844"/>
        <dbReference type="ChEBI" id="CHEBI:15378"/>
        <dbReference type="ChEBI" id="CHEBI:16526"/>
        <dbReference type="ChEBI" id="CHEBI:33019"/>
        <dbReference type="ChEBI" id="CHEBI:37575"/>
        <dbReference type="ChEBI" id="CHEBI:57841"/>
        <dbReference type="ChEBI" id="CHEBI:62899"/>
        <dbReference type="EC" id="2.5.1.3"/>
    </reaction>
</comment>
<evidence type="ECO:0000259" key="18">
    <source>
        <dbReference type="Pfam" id="PF02581"/>
    </source>
</evidence>
<dbReference type="InterPro" id="IPR013785">
    <property type="entry name" value="Aldolase_TIM"/>
</dbReference>
<evidence type="ECO:0000256" key="12">
    <source>
        <dbReference type="ARBA" id="ARBA00022977"/>
    </source>
</evidence>
<comment type="cofactor">
    <cofactor evidence="2">
        <name>Mg(2+)</name>
        <dbReference type="ChEBI" id="CHEBI:18420"/>
    </cofactor>
</comment>
<dbReference type="NCBIfam" id="NF006830">
    <property type="entry name" value="PRK09355.1"/>
    <property type="match status" value="1"/>
</dbReference>
<dbReference type="GO" id="GO:0000287">
    <property type="term" value="F:magnesium ion binding"/>
    <property type="evidence" value="ECO:0007669"/>
    <property type="project" value="InterPro"/>
</dbReference>
<sequence length="513" mass="54991">MVDYTLYLVASQSFLPPGVDLLTQIQYALEGGITVLQLREKEITTAAFVRLAKQVLALAKGYNVPLIINDRVDVMLAVDADGVHIGQDDMDAATVRQLIGSKKILGVSTNTVEEAQKAINNGADYIGIGAIFHTQTKALTVPPCGIAGCREIIKYCKLTQQSKIKTVAIGGINLSNIQRVKYQTAIQIPKDNIQFTLDGVAVVTAIISSADAKSDTKALKESWNRGICSRLDLNLCPRNLDTLKQRIGSIPENVLKTNPLIHHITNNVVKNFSANITLAVGASPIMSEERAEIDDLSRASGALLLNMGTLDTQRTETMLYAVKKSNENKVPIVFDPVGAGASNFRANATREFLESGIMNVIKGNEGELLTILKGKGAMKGVDSISCGTLEDKVHLVEEISLRERTVVVCTGRHDVISDGRCTVVCSNGHPVLGQVTGTGCALGSVIAACCAVEEDTFSATVAAVAWYGIAAELAAAECNGPGSFMPTFIDRLSQVQKSEVSLWMSKVDLEMIQ</sequence>
<protein>
    <submittedName>
        <fullName evidence="19">Putative thiamine biosynthetic bifunctional enzyme</fullName>
    </submittedName>
</protein>
<dbReference type="GO" id="GO:0004789">
    <property type="term" value="F:thiamine-phosphate diphosphorylase activity"/>
    <property type="evidence" value="ECO:0007669"/>
    <property type="project" value="UniProtKB-EC"/>
</dbReference>
<dbReference type="SUPFAM" id="SSF53613">
    <property type="entry name" value="Ribokinase-like"/>
    <property type="match status" value="1"/>
</dbReference>
<evidence type="ECO:0000256" key="5">
    <source>
        <dbReference type="ARBA" id="ARBA00005165"/>
    </source>
</evidence>
<comment type="caution">
    <text evidence="19">The sequence shown here is derived from an EMBL/GenBank/DDBJ whole genome shotgun (WGS) entry which is preliminary data.</text>
</comment>
<evidence type="ECO:0000256" key="10">
    <source>
        <dbReference type="ARBA" id="ARBA00022840"/>
    </source>
</evidence>
<comment type="similarity">
    <text evidence="16">In the C-terminal section; belongs to the Thz kinase family.</text>
</comment>
<dbReference type="GO" id="GO:0005829">
    <property type="term" value="C:cytosol"/>
    <property type="evidence" value="ECO:0007669"/>
    <property type="project" value="EnsemblFungi"/>
</dbReference>
<dbReference type="CDD" id="cd00564">
    <property type="entry name" value="TMP_TenI"/>
    <property type="match status" value="1"/>
</dbReference>
<dbReference type="InterPro" id="IPR000417">
    <property type="entry name" value="Hyethyz_kinase"/>
</dbReference>
<comment type="catalytic activity">
    <reaction evidence="1">
        <text>5-(2-hydroxyethyl)-4-methylthiazole + ATP = 4-methyl-5-(2-phosphooxyethyl)-thiazole + ADP + H(+)</text>
        <dbReference type="Rhea" id="RHEA:24212"/>
        <dbReference type="ChEBI" id="CHEBI:15378"/>
        <dbReference type="ChEBI" id="CHEBI:17957"/>
        <dbReference type="ChEBI" id="CHEBI:30616"/>
        <dbReference type="ChEBI" id="CHEBI:58296"/>
        <dbReference type="ChEBI" id="CHEBI:456216"/>
        <dbReference type="EC" id="2.7.1.50"/>
    </reaction>
</comment>
<dbReference type="Pfam" id="PF02110">
    <property type="entry name" value="HK"/>
    <property type="match status" value="1"/>
</dbReference>
<proteinExistence type="inferred from homology"/>
<dbReference type="FunFam" id="3.20.20.70:FF:000104">
    <property type="entry name" value="Thiamine biosynthetic bifunctional enzyme"/>
    <property type="match status" value="1"/>
</dbReference>
<dbReference type="GO" id="GO:0005524">
    <property type="term" value="F:ATP binding"/>
    <property type="evidence" value="ECO:0007669"/>
    <property type="project" value="UniProtKB-KW"/>
</dbReference>
<dbReference type="Proteomes" id="UP000186594">
    <property type="component" value="Unassembled WGS sequence"/>
</dbReference>
<comment type="function">
    <text evidence="3">Condenses 4-methyl-5-(beta-hydroxyethyl)thiazole monophosphate (THZ-P) and 2-methyl-4-amino-5-hydroxymethyl pyrimidine pyrophosphate (HMP-PP) to form thiamine monophosphate (TMP).</text>
</comment>
<keyword evidence="12" id="KW-0784">Thiamine biosynthesis</keyword>
<evidence type="ECO:0000256" key="9">
    <source>
        <dbReference type="ARBA" id="ARBA00022777"/>
    </source>
</evidence>
<evidence type="ECO:0000256" key="16">
    <source>
        <dbReference type="ARBA" id="ARBA00061146"/>
    </source>
</evidence>
<dbReference type="STRING" id="1198029.A0A1U7LPB8"/>
<organism evidence="19 20">
    <name type="scientific">Neolecta irregularis (strain DAH-3)</name>
    <dbReference type="NCBI Taxonomy" id="1198029"/>
    <lineage>
        <taxon>Eukaryota</taxon>
        <taxon>Fungi</taxon>
        <taxon>Dikarya</taxon>
        <taxon>Ascomycota</taxon>
        <taxon>Taphrinomycotina</taxon>
        <taxon>Neolectales</taxon>
        <taxon>Neolectaceae</taxon>
        <taxon>Neolecta</taxon>
    </lineage>
</organism>
<dbReference type="HAMAP" id="MF_00228">
    <property type="entry name" value="Thz_kinase"/>
    <property type="match status" value="1"/>
</dbReference>
<dbReference type="InterPro" id="IPR036206">
    <property type="entry name" value="ThiamineP_synth_sf"/>
</dbReference>
<dbReference type="GO" id="GO:0009229">
    <property type="term" value="P:thiamine diphosphate biosynthetic process"/>
    <property type="evidence" value="ECO:0007669"/>
    <property type="project" value="UniProtKB-UniPathway"/>
</dbReference>
<evidence type="ECO:0000256" key="17">
    <source>
        <dbReference type="ARBA" id="ARBA00061283"/>
    </source>
</evidence>
<feature type="domain" description="Thiamine phosphate synthase/TenI" evidence="18">
    <location>
        <begin position="6"/>
        <end position="206"/>
    </location>
</feature>
<dbReference type="SUPFAM" id="SSF51391">
    <property type="entry name" value="Thiamin phosphate synthase"/>
    <property type="match status" value="1"/>
</dbReference>
<dbReference type="CDD" id="cd01170">
    <property type="entry name" value="THZ_kinase"/>
    <property type="match status" value="1"/>
</dbReference>
<dbReference type="GO" id="GO:0009228">
    <property type="term" value="P:thiamine biosynthetic process"/>
    <property type="evidence" value="ECO:0007669"/>
    <property type="project" value="UniProtKB-KW"/>
</dbReference>
<dbReference type="GO" id="GO:0004417">
    <property type="term" value="F:hydroxyethylthiazole kinase activity"/>
    <property type="evidence" value="ECO:0007669"/>
    <property type="project" value="UniProtKB-EC"/>
</dbReference>
<dbReference type="PANTHER" id="PTHR20857">
    <property type="entry name" value="THIAMINE-PHOSPHATE PYROPHOSPHORYLASE"/>
    <property type="match status" value="1"/>
</dbReference>
<evidence type="ECO:0000256" key="11">
    <source>
        <dbReference type="ARBA" id="ARBA00022842"/>
    </source>
</evidence>
<evidence type="ECO:0000256" key="4">
    <source>
        <dbReference type="ARBA" id="ARBA00004868"/>
    </source>
</evidence>
<gene>
    <name evidence="19" type="ORF">NEOLI_004529</name>
</gene>
<comment type="catalytic activity">
    <reaction evidence="14">
        <text>2-(2-carboxy-4-methylthiazol-5-yl)ethyl phosphate + 4-amino-2-methyl-5-(diphosphooxymethyl)pyrimidine + 2 H(+) = thiamine phosphate + CO2 + diphosphate</text>
        <dbReference type="Rhea" id="RHEA:47848"/>
        <dbReference type="ChEBI" id="CHEBI:15378"/>
        <dbReference type="ChEBI" id="CHEBI:16526"/>
        <dbReference type="ChEBI" id="CHEBI:33019"/>
        <dbReference type="ChEBI" id="CHEBI:37575"/>
        <dbReference type="ChEBI" id="CHEBI:57841"/>
        <dbReference type="ChEBI" id="CHEBI:62890"/>
        <dbReference type="EC" id="2.5.1.3"/>
    </reaction>
</comment>
<evidence type="ECO:0000256" key="13">
    <source>
        <dbReference type="ARBA" id="ARBA00047334"/>
    </source>
</evidence>
<evidence type="ECO:0000256" key="14">
    <source>
        <dbReference type="ARBA" id="ARBA00047851"/>
    </source>
</evidence>
<evidence type="ECO:0000313" key="20">
    <source>
        <dbReference type="Proteomes" id="UP000186594"/>
    </source>
</evidence>
<dbReference type="Gene3D" id="3.20.20.70">
    <property type="entry name" value="Aldolase class I"/>
    <property type="match status" value="1"/>
</dbReference>
<evidence type="ECO:0000256" key="15">
    <source>
        <dbReference type="ARBA" id="ARBA00047883"/>
    </source>
</evidence>
<keyword evidence="7" id="KW-0479">Metal-binding</keyword>
<comment type="pathway">
    <text evidence="5">Cofactor biosynthesis; thiamine diphosphate biosynthesis; thiamine phosphate from 4-amino-2-methyl-5-diphosphomethylpyrimidine and 4-methyl-5-(2-phosphoethyl)-thiazole: step 1/1.</text>
</comment>
<dbReference type="InterPro" id="IPR034291">
    <property type="entry name" value="TMP_synthase"/>
</dbReference>
<dbReference type="NCBIfam" id="TIGR00693">
    <property type="entry name" value="thiE"/>
    <property type="match status" value="1"/>
</dbReference>
<evidence type="ECO:0000256" key="7">
    <source>
        <dbReference type="ARBA" id="ARBA00022723"/>
    </source>
</evidence>
<reference evidence="19 20" key="1">
    <citation type="submission" date="2016-04" db="EMBL/GenBank/DDBJ databases">
        <title>Evolutionary innovation and constraint leading to complex multicellularity in the Ascomycota.</title>
        <authorList>
            <person name="Cisse O."/>
            <person name="Nguyen A."/>
            <person name="Hewitt D.A."/>
            <person name="Jedd G."/>
            <person name="Stajich J.E."/>
        </authorList>
    </citation>
    <scope>NUCLEOTIDE SEQUENCE [LARGE SCALE GENOMIC DNA]</scope>
    <source>
        <strain evidence="19 20">DAH-3</strain>
    </source>
</reference>
<keyword evidence="6" id="KW-0808">Transferase</keyword>
<dbReference type="InterPro" id="IPR022998">
    <property type="entry name" value="ThiamineP_synth_TenI"/>
</dbReference>
<dbReference type="PRINTS" id="PR01099">
    <property type="entry name" value="HYETHTZKNASE"/>
</dbReference>
<dbReference type="InterPro" id="IPR029056">
    <property type="entry name" value="Ribokinase-like"/>
</dbReference>
<dbReference type="NCBIfam" id="TIGR00694">
    <property type="entry name" value="thiM"/>
    <property type="match status" value="1"/>
</dbReference>
<dbReference type="OMA" id="GQTDMPI"/>
<accession>A0A1U7LPB8</accession>
<dbReference type="AlphaFoldDB" id="A0A1U7LPB8"/>
<comment type="catalytic activity">
    <reaction evidence="13">
        <text>4-methyl-5-(2-phosphooxyethyl)-thiazole + 4-amino-2-methyl-5-(diphosphooxymethyl)pyrimidine + H(+) = thiamine phosphate + diphosphate</text>
        <dbReference type="Rhea" id="RHEA:22328"/>
        <dbReference type="ChEBI" id="CHEBI:15378"/>
        <dbReference type="ChEBI" id="CHEBI:33019"/>
        <dbReference type="ChEBI" id="CHEBI:37575"/>
        <dbReference type="ChEBI" id="CHEBI:57841"/>
        <dbReference type="ChEBI" id="CHEBI:58296"/>
        <dbReference type="EC" id="2.5.1.3"/>
    </reaction>
</comment>
<evidence type="ECO:0000256" key="8">
    <source>
        <dbReference type="ARBA" id="ARBA00022741"/>
    </source>
</evidence>
<dbReference type="EMBL" id="LXFE01000766">
    <property type="protein sequence ID" value="OLL24497.1"/>
    <property type="molecule type" value="Genomic_DNA"/>
</dbReference>
<keyword evidence="9" id="KW-0418">Kinase</keyword>
<dbReference type="HAMAP" id="MF_00097">
    <property type="entry name" value="TMP_synthase"/>
    <property type="match status" value="1"/>
</dbReference>
<keyword evidence="11" id="KW-0460">Magnesium</keyword>
<keyword evidence="10" id="KW-0067">ATP-binding</keyword>
<evidence type="ECO:0000256" key="2">
    <source>
        <dbReference type="ARBA" id="ARBA00001946"/>
    </source>
</evidence>
<comment type="pathway">
    <text evidence="4">Cofactor biosynthesis; thiamine diphosphate biosynthesis; 4-methyl-5-(2-phosphoethyl)-thiazole from 5-(2-hydroxyethyl)-4-methylthiazole: step 1/1.</text>
</comment>
<dbReference type="OrthoDB" id="4994at2759"/>
<keyword evidence="20" id="KW-1185">Reference proteome</keyword>
<evidence type="ECO:0000256" key="1">
    <source>
        <dbReference type="ARBA" id="ARBA00001771"/>
    </source>
</evidence>
<keyword evidence="8" id="KW-0547">Nucleotide-binding</keyword>
<dbReference type="PANTHER" id="PTHR20857:SF23">
    <property type="entry name" value="THIAMINE BIOSYNTHETIC BIFUNCTIONAL ENZYME"/>
    <property type="match status" value="1"/>
</dbReference>
<name>A0A1U7LPB8_NEOID</name>
<dbReference type="Gene3D" id="3.40.1190.20">
    <property type="match status" value="1"/>
</dbReference>
<comment type="similarity">
    <text evidence="17">In the N-terminal section; belongs to the thiamine-phosphate synthase family.</text>
</comment>